<reference evidence="2 3" key="1">
    <citation type="submission" date="2015-01" db="EMBL/GenBank/DDBJ databases">
        <title>Evolution of Trichinella species and genotypes.</title>
        <authorList>
            <person name="Korhonen P.K."/>
            <person name="Edoardo P."/>
            <person name="Giuseppe L.R."/>
            <person name="Gasser R.B."/>
        </authorList>
    </citation>
    <scope>NUCLEOTIDE SEQUENCE [LARGE SCALE GENOMIC DNA]</scope>
    <source>
        <strain evidence="2">ISS588</strain>
    </source>
</reference>
<sequence length="286" mass="32273">LFNKVYTHCCCFVVAMPSLKREAERRGKAAANTGPSTNSEGRANSLAEETDEPAGGSGSLQKFYLNGINSLLPSNLCGRFYELLKLLITEQGVVEMLISCLVSPDPAAVREGRAYNLKRTNMEDKHWVCRQVKKGCWSSMHTNLKVDTSNYSSNIPLIRSASADLETASQFPTYKSVEMAMYRKRAQKFPRLPPTRQQLEIPPQWEMTKSGRRFVLYISWVLHKRLLLPFLPSSSTEVRLLVFITVVGATRLRPDCQTKLTPRVSYEKGYSPLRSRTNDSVSLLET</sequence>
<dbReference type="AlphaFoldDB" id="A0A0V1I3T5"/>
<feature type="region of interest" description="Disordered" evidence="1">
    <location>
        <begin position="25"/>
        <end position="56"/>
    </location>
</feature>
<keyword evidence="3" id="KW-1185">Reference proteome</keyword>
<organism evidence="2 3">
    <name type="scientific">Trichinella pseudospiralis</name>
    <name type="common">Parasitic roundworm</name>
    <dbReference type="NCBI Taxonomy" id="6337"/>
    <lineage>
        <taxon>Eukaryota</taxon>
        <taxon>Metazoa</taxon>
        <taxon>Ecdysozoa</taxon>
        <taxon>Nematoda</taxon>
        <taxon>Enoplea</taxon>
        <taxon>Dorylaimia</taxon>
        <taxon>Trichinellida</taxon>
        <taxon>Trichinellidae</taxon>
        <taxon>Trichinella</taxon>
    </lineage>
</organism>
<evidence type="ECO:0000256" key="1">
    <source>
        <dbReference type="SAM" id="MobiDB-lite"/>
    </source>
</evidence>
<proteinExistence type="predicted"/>
<name>A0A0V1I3T5_TRIPS</name>
<accession>A0A0V1I3T5</accession>
<dbReference type="EMBL" id="JYDS01000294">
    <property type="protein sequence ID" value="KRZ17216.1"/>
    <property type="molecule type" value="Genomic_DNA"/>
</dbReference>
<dbReference type="Proteomes" id="UP000054805">
    <property type="component" value="Unassembled WGS sequence"/>
</dbReference>
<feature type="non-terminal residue" evidence="2">
    <location>
        <position position="1"/>
    </location>
</feature>
<comment type="caution">
    <text evidence="2">The sequence shown here is derived from an EMBL/GenBank/DDBJ whole genome shotgun (WGS) entry which is preliminary data.</text>
</comment>
<evidence type="ECO:0000313" key="3">
    <source>
        <dbReference type="Proteomes" id="UP000054805"/>
    </source>
</evidence>
<protein>
    <submittedName>
        <fullName evidence="2">Uncharacterized protein</fullName>
    </submittedName>
</protein>
<feature type="compositionally biased region" description="Polar residues" evidence="1">
    <location>
        <begin position="33"/>
        <end position="42"/>
    </location>
</feature>
<gene>
    <name evidence="2" type="ORF">T4B_6527</name>
</gene>
<evidence type="ECO:0000313" key="2">
    <source>
        <dbReference type="EMBL" id="KRZ17216.1"/>
    </source>
</evidence>